<evidence type="ECO:0000313" key="3">
    <source>
        <dbReference type="Proteomes" id="UP000322940"/>
    </source>
</evidence>
<proteinExistence type="predicted"/>
<feature type="domain" description="Winged helix-turn-helix" evidence="1">
    <location>
        <begin position="12"/>
        <end position="75"/>
    </location>
</feature>
<evidence type="ECO:0000259" key="1">
    <source>
        <dbReference type="Pfam" id="PF14090"/>
    </source>
</evidence>
<accession>A0A5B3H5H2</accession>
<sequence length="79" mass="9090">MNDNPNIQESESQCKRILAYLLNGSRITSLEALRLFGCMRLASRISDLRKSHPEIKFKATRVETTTGKRVAQYYIESIQ</sequence>
<dbReference type="Pfam" id="PF14090">
    <property type="entry name" value="HTH_39"/>
    <property type="match status" value="1"/>
</dbReference>
<name>A0A5B3H5H2_9BACT</name>
<dbReference type="GeneID" id="73803067"/>
<gene>
    <name evidence="2" type="ORF">F2Y10_01820</name>
</gene>
<organism evidence="2 3">
    <name type="scientific">Alistipes onderdonkii</name>
    <dbReference type="NCBI Taxonomy" id="328813"/>
    <lineage>
        <taxon>Bacteria</taxon>
        <taxon>Pseudomonadati</taxon>
        <taxon>Bacteroidota</taxon>
        <taxon>Bacteroidia</taxon>
        <taxon>Bacteroidales</taxon>
        <taxon>Rikenellaceae</taxon>
        <taxon>Alistipes</taxon>
    </lineage>
</organism>
<reference evidence="2 3" key="1">
    <citation type="journal article" date="2019" name="Nat. Med.">
        <title>A library of human gut bacterial isolates paired with longitudinal multiomics data enables mechanistic microbiome research.</title>
        <authorList>
            <person name="Poyet M."/>
            <person name="Groussin M."/>
            <person name="Gibbons S.M."/>
            <person name="Avila-Pacheco J."/>
            <person name="Jiang X."/>
            <person name="Kearney S.M."/>
            <person name="Perrotta A.R."/>
            <person name="Berdy B."/>
            <person name="Zhao S."/>
            <person name="Lieberman T.D."/>
            <person name="Swanson P.K."/>
            <person name="Smith M."/>
            <person name="Roesemann S."/>
            <person name="Alexander J.E."/>
            <person name="Rich S.A."/>
            <person name="Livny J."/>
            <person name="Vlamakis H."/>
            <person name="Clish C."/>
            <person name="Bullock K."/>
            <person name="Deik A."/>
            <person name="Scott J."/>
            <person name="Pierce K.A."/>
            <person name="Xavier R.J."/>
            <person name="Alm E.J."/>
        </authorList>
    </citation>
    <scope>NUCLEOTIDE SEQUENCE [LARGE SCALE GENOMIC DNA]</scope>
    <source>
        <strain evidence="2 3">BIOML-A266</strain>
    </source>
</reference>
<dbReference type="Proteomes" id="UP000322940">
    <property type="component" value="Unassembled WGS sequence"/>
</dbReference>
<dbReference type="RefSeq" id="WP_004328746.1">
    <property type="nucleotide sequence ID" value="NZ_JADMQE010000005.1"/>
</dbReference>
<dbReference type="AlphaFoldDB" id="A0A5B3H5H2"/>
<protein>
    <recommendedName>
        <fullName evidence="1">Winged helix-turn-helix domain-containing protein</fullName>
    </recommendedName>
</protein>
<dbReference type="EMBL" id="VVXH01000001">
    <property type="protein sequence ID" value="KAA2381244.1"/>
    <property type="molecule type" value="Genomic_DNA"/>
</dbReference>
<dbReference type="InterPro" id="IPR055245">
    <property type="entry name" value="HTH_proteobacteria"/>
</dbReference>
<evidence type="ECO:0000313" key="2">
    <source>
        <dbReference type="EMBL" id="KAA2381244.1"/>
    </source>
</evidence>
<comment type="caution">
    <text evidence="2">The sequence shown here is derived from an EMBL/GenBank/DDBJ whole genome shotgun (WGS) entry which is preliminary data.</text>
</comment>